<dbReference type="InterPro" id="IPR029063">
    <property type="entry name" value="SAM-dependent_MTases_sf"/>
</dbReference>
<evidence type="ECO:0000313" key="1">
    <source>
        <dbReference type="EMBL" id="CAE0578419.1"/>
    </source>
</evidence>
<protein>
    <recommendedName>
        <fullName evidence="2">Methyltransferase small domain-containing protein</fullName>
    </recommendedName>
</protein>
<gene>
    <name evidence="1" type="ORF">EHUX00137_LOCUS34960</name>
</gene>
<dbReference type="Gene3D" id="3.40.50.150">
    <property type="entry name" value="Vaccinia Virus protein VP39"/>
    <property type="match status" value="1"/>
</dbReference>
<proteinExistence type="predicted"/>
<dbReference type="AlphaFoldDB" id="A0A6V2UV58"/>
<sequence>MLALSVATACDPRPRVAQPCVSLARERSCSPFCAPPAHAGEPDAAAVESCGGGDDWTHGAVWRGGELLAELLHAQPCLVRGRGVLEIGAGTGVAGLAAAAAGAAHVTLTDRDLSASSASLSLNPALQGAVDVRRLAWGMPPLPSPQPSL</sequence>
<dbReference type="Pfam" id="PF10294">
    <property type="entry name" value="Methyltransf_16"/>
    <property type="match status" value="1"/>
</dbReference>
<dbReference type="PANTHER" id="PTHR14614">
    <property type="entry name" value="HEPATOCELLULAR CARCINOMA-ASSOCIATED ANTIGEN"/>
    <property type="match status" value="1"/>
</dbReference>
<reference evidence="1" key="1">
    <citation type="submission" date="2021-01" db="EMBL/GenBank/DDBJ databases">
        <authorList>
            <person name="Corre E."/>
            <person name="Pelletier E."/>
            <person name="Niang G."/>
            <person name="Scheremetjew M."/>
            <person name="Finn R."/>
            <person name="Kale V."/>
            <person name="Holt S."/>
            <person name="Cochrane G."/>
            <person name="Meng A."/>
            <person name="Brown T."/>
            <person name="Cohen L."/>
        </authorList>
    </citation>
    <scope>NUCLEOTIDE SEQUENCE</scope>
    <source>
        <strain evidence="1">379</strain>
    </source>
</reference>
<dbReference type="InterPro" id="IPR019410">
    <property type="entry name" value="Methyltransf_16"/>
</dbReference>
<accession>A0A6V2UV58</accession>
<evidence type="ECO:0008006" key="2">
    <source>
        <dbReference type="Google" id="ProtNLM"/>
    </source>
</evidence>
<name>A0A6V2UV58_EMIHU</name>
<organism evidence="1">
    <name type="scientific">Emiliania huxleyi</name>
    <name type="common">Coccolithophore</name>
    <name type="synonym">Pontosphaera huxleyi</name>
    <dbReference type="NCBI Taxonomy" id="2903"/>
    <lineage>
        <taxon>Eukaryota</taxon>
        <taxon>Haptista</taxon>
        <taxon>Haptophyta</taxon>
        <taxon>Prymnesiophyceae</taxon>
        <taxon>Isochrysidales</taxon>
        <taxon>Noelaerhabdaceae</taxon>
        <taxon>Emiliania</taxon>
    </lineage>
</organism>
<dbReference type="SUPFAM" id="SSF53335">
    <property type="entry name" value="S-adenosyl-L-methionine-dependent methyltransferases"/>
    <property type="match status" value="1"/>
</dbReference>
<dbReference type="EMBL" id="HBIR01044775">
    <property type="protein sequence ID" value="CAE0578419.1"/>
    <property type="molecule type" value="Transcribed_RNA"/>
</dbReference>